<sequence>MSNSAHRGTPRRRPAIIALISLVSVVGIGTAAYAYWTTTGGGSGSAATGAVSTVEIVQTSQVTDLAPGSGTQALSGTFNNPNDAAVAVGAVEAEVVVTGAGDCSADDYVITGTGAVTGDSVPAGTGVGSWSGLDIAFDNDPVRNQDDCQGATITIEYTLTPGS</sequence>
<comment type="caution">
    <text evidence="1">The sequence shown here is derived from an EMBL/GenBank/DDBJ whole genome shotgun (WGS) entry which is preliminary data.</text>
</comment>
<dbReference type="EMBL" id="BSUL01000001">
    <property type="protein sequence ID" value="GMA28374.1"/>
    <property type="molecule type" value="Genomic_DNA"/>
</dbReference>
<dbReference type="AlphaFoldDB" id="A0AA37UDC6"/>
<reference evidence="1 2" key="1">
    <citation type="journal article" date="2014" name="Int. J. Syst. Evol. Microbiol.">
        <title>Complete genome sequence of Corynebacterium casei LMG S-19264T (=DSM 44701T), isolated from a smear-ripened cheese.</title>
        <authorList>
            <consortium name="US DOE Joint Genome Institute (JGI-PGF)"/>
            <person name="Walter F."/>
            <person name="Albersmeier A."/>
            <person name="Kalinowski J."/>
            <person name="Ruckert C."/>
        </authorList>
    </citation>
    <scope>NUCLEOTIDE SEQUENCE [LARGE SCALE GENOMIC DNA]</scope>
    <source>
        <strain evidence="1 2">NBRC 112289</strain>
    </source>
</reference>
<proteinExistence type="predicted"/>
<dbReference type="RefSeq" id="WP_284231725.1">
    <property type="nucleotide sequence ID" value="NZ_BSUL01000001.1"/>
</dbReference>
<evidence type="ECO:0000313" key="1">
    <source>
        <dbReference type="EMBL" id="GMA28374.1"/>
    </source>
</evidence>
<accession>A0AA37UDC6</accession>
<keyword evidence="2" id="KW-1185">Reference proteome</keyword>
<organism evidence="1 2">
    <name type="scientific">Arenivirga flava</name>
    <dbReference type="NCBI Taxonomy" id="1930060"/>
    <lineage>
        <taxon>Bacteria</taxon>
        <taxon>Bacillati</taxon>
        <taxon>Actinomycetota</taxon>
        <taxon>Actinomycetes</taxon>
        <taxon>Micrococcales</taxon>
        <taxon>Microbacteriaceae</taxon>
        <taxon>Arenivirga</taxon>
    </lineage>
</organism>
<evidence type="ECO:0000313" key="2">
    <source>
        <dbReference type="Proteomes" id="UP001157160"/>
    </source>
</evidence>
<dbReference type="Proteomes" id="UP001157160">
    <property type="component" value="Unassembled WGS sequence"/>
</dbReference>
<gene>
    <name evidence="1" type="ORF">GCM10025874_16270</name>
</gene>
<protein>
    <submittedName>
        <fullName evidence="1">Uncharacterized protein</fullName>
    </submittedName>
</protein>
<name>A0AA37UDC6_9MICO</name>